<keyword evidence="8" id="KW-1185">Reference proteome</keyword>
<feature type="repeat" description="TPR" evidence="5">
    <location>
        <begin position="295"/>
        <end position="328"/>
    </location>
</feature>
<dbReference type="Proteomes" id="UP001500340">
    <property type="component" value="Unassembled WGS sequence"/>
</dbReference>
<dbReference type="EMBL" id="BAAACX010000009">
    <property type="protein sequence ID" value="GAA0391935.1"/>
    <property type="molecule type" value="Genomic_DNA"/>
</dbReference>
<dbReference type="PANTHER" id="PTHR12558:SF13">
    <property type="entry name" value="CELL DIVISION CYCLE PROTEIN 27 HOMOLOG"/>
    <property type="match status" value="1"/>
</dbReference>
<evidence type="ECO:0000256" key="4">
    <source>
        <dbReference type="ARBA" id="ARBA00023016"/>
    </source>
</evidence>
<evidence type="ECO:0000259" key="6">
    <source>
        <dbReference type="PROSITE" id="PS50076"/>
    </source>
</evidence>
<dbReference type="SUPFAM" id="SSF48452">
    <property type="entry name" value="TPR-like"/>
    <property type="match status" value="3"/>
</dbReference>
<evidence type="ECO:0000256" key="2">
    <source>
        <dbReference type="ARBA" id="ARBA00022737"/>
    </source>
</evidence>
<dbReference type="Pfam" id="PF13432">
    <property type="entry name" value="TPR_16"/>
    <property type="match status" value="2"/>
</dbReference>
<keyword evidence="1" id="KW-0235">DNA replication</keyword>
<dbReference type="Pfam" id="PF07719">
    <property type="entry name" value="TPR_2"/>
    <property type="match status" value="1"/>
</dbReference>
<protein>
    <recommendedName>
        <fullName evidence="6">J domain-containing protein</fullName>
    </recommendedName>
</protein>
<evidence type="ECO:0000256" key="5">
    <source>
        <dbReference type="PROSITE-ProRule" id="PRU00339"/>
    </source>
</evidence>
<evidence type="ECO:0000256" key="3">
    <source>
        <dbReference type="ARBA" id="ARBA00022803"/>
    </source>
</evidence>
<comment type="caution">
    <text evidence="7">The sequence shown here is derived from an EMBL/GenBank/DDBJ whole genome shotgun (WGS) entry which is preliminary data.</text>
</comment>
<dbReference type="InterPro" id="IPR011717">
    <property type="entry name" value="TPR-4"/>
</dbReference>
<dbReference type="SUPFAM" id="SSF46565">
    <property type="entry name" value="Chaperone J-domain"/>
    <property type="match status" value="1"/>
</dbReference>
<dbReference type="Gene3D" id="1.25.40.10">
    <property type="entry name" value="Tetratricopeptide repeat domain"/>
    <property type="match status" value="3"/>
</dbReference>
<evidence type="ECO:0000256" key="1">
    <source>
        <dbReference type="ARBA" id="ARBA00022705"/>
    </source>
</evidence>
<dbReference type="SMART" id="SM00271">
    <property type="entry name" value="DnaJ"/>
    <property type="match status" value="1"/>
</dbReference>
<reference evidence="8" key="1">
    <citation type="journal article" date="2019" name="Int. J. Syst. Evol. Microbiol.">
        <title>The Global Catalogue of Microorganisms (GCM) 10K type strain sequencing project: providing services to taxonomists for standard genome sequencing and annotation.</title>
        <authorList>
            <consortium name="The Broad Institute Genomics Platform"/>
            <consortium name="The Broad Institute Genome Sequencing Center for Infectious Disease"/>
            <person name="Wu L."/>
            <person name="Ma J."/>
        </authorList>
    </citation>
    <scope>NUCLEOTIDE SEQUENCE [LARGE SCALE GENOMIC DNA]</scope>
    <source>
        <strain evidence="8">JCM 12774</strain>
    </source>
</reference>
<dbReference type="RefSeq" id="WP_343861204.1">
    <property type="nucleotide sequence ID" value="NZ_BAAACX010000009.1"/>
</dbReference>
<feature type="domain" description="J" evidence="6">
    <location>
        <begin position="3"/>
        <end position="66"/>
    </location>
</feature>
<dbReference type="Pfam" id="PF07721">
    <property type="entry name" value="TPR_4"/>
    <property type="match status" value="1"/>
</dbReference>
<proteinExistence type="predicted"/>
<dbReference type="PROSITE" id="PS50005">
    <property type="entry name" value="TPR"/>
    <property type="match status" value="1"/>
</dbReference>
<dbReference type="InterPro" id="IPR036869">
    <property type="entry name" value="J_dom_sf"/>
</dbReference>
<dbReference type="InterPro" id="IPR013105">
    <property type="entry name" value="TPR_2"/>
</dbReference>
<sequence>MTEFWSLLGIEPTDDLVAIKRAYVTKLKVTHPEDDPEGFQRLRTAYEAVVEEVKYNQLRQREDEARDIEQDGYVVTHEEFLADAHTEIPTTSSAESNEPEPIQELDIPTALAIEFLHEAAALYDNIHSRVDVSRWSSLLDDDRFIGIETRQILEYELLRMFTERSWAPGAVWRLLDESFQWSSMTTWLEKHFPEAYLHHFYRQLKAYWDLNYDFIPQCELDDEAVENFLSLRGRAQITLIHSDYERSEHYLLEAAKLIPNEPDLCRLLGQYWMQQGQWDEALRILRGMDASAEDTDYYNELAYTLYKTGNYEEACHAYELILNHEPDHPQALTGLAQCFTELKQDIEAINTYLRIMKHCPWDMHTLHELVVLSSRLESILTQLEPSSELFELLSGIVEAYQGMAPFQEAAIEILSYLEKQGTLNVRQYYLYGQILHQAERYDEAAHYYKAAVQEQVLDHGFRLELLFATARNAYFLGDYELSLILFEQVLELNPIHDEALYYKAEALRKSERYEEAIDIYKNALEQQDHCLYHAGIADCYYNLRRYTESSFHFNSAGLDDTSDPVYFLEYGEVLLNTGKHRECIDMLDIALEKRNFYYAYYFKGIAHYRLEEYELCRANMREFLSYESEDLQLYANLFIGNSSMYLREWETAVIAYRELLKHLEGIEDPSVFVKFYAASLLASRRFNEAIDPLENVLKLEENNEWALLQLVRVFVELQNWNNIDASLLRMIDTSVEKYLNHISENNRNPYIWFYCGILMYYTNMYEKAKIYFQAAYNSGLRRDTSSYYSLVLYGLGDHETGLEVARGAVEAHPNHPDYVRRLKYMEEHYSKRGKLLNRLGMNPYSYLKESTMQFDFPDVLDDEALRIEFPGEVIVNE</sequence>
<dbReference type="PROSITE" id="PS50076">
    <property type="entry name" value="DNAJ_2"/>
    <property type="match status" value="1"/>
</dbReference>
<keyword evidence="2" id="KW-0677">Repeat</keyword>
<gene>
    <name evidence="7" type="ORF">GCM10008933_23520</name>
</gene>
<dbReference type="PANTHER" id="PTHR12558">
    <property type="entry name" value="CELL DIVISION CYCLE 16,23,27"/>
    <property type="match status" value="1"/>
</dbReference>
<dbReference type="InterPro" id="IPR011990">
    <property type="entry name" value="TPR-like_helical_dom_sf"/>
</dbReference>
<evidence type="ECO:0000313" key="7">
    <source>
        <dbReference type="EMBL" id="GAA0391935.1"/>
    </source>
</evidence>
<dbReference type="SMART" id="SM00028">
    <property type="entry name" value="TPR"/>
    <property type="match status" value="10"/>
</dbReference>
<evidence type="ECO:0000313" key="8">
    <source>
        <dbReference type="Proteomes" id="UP001500340"/>
    </source>
</evidence>
<dbReference type="InterPro" id="IPR001623">
    <property type="entry name" value="DnaJ_domain"/>
</dbReference>
<dbReference type="InterPro" id="IPR019734">
    <property type="entry name" value="TPR_rpt"/>
</dbReference>
<accession>A0ABP3I643</accession>
<keyword evidence="3 5" id="KW-0802">TPR repeat</keyword>
<dbReference type="CDD" id="cd06257">
    <property type="entry name" value="DnaJ"/>
    <property type="match status" value="1"/>
</dbReference>
<name>A0ABP3I643_9BACL</name>
<keyword evidence="4" id="KW-0346">Stress response</keyword>
<organism evidence="7 8">
    <name type="scientific">Paenibacillus motobuensis</name>
    <dbReference type="NCBI Taxonomy" id="295324"/>
    <lineage>
        <taxon>Bacteria</taxon>
        <taxon>Bacillati</taxon>
        <taxon>Bacillota</taxon>
        <taxon>Bacilli</taxon>
        <taxon>Bacillales</taxon>
        <taxon>Paenibacillaceae</taxon>
        <taxon>Paenibacillus</taxon>
    </lineage>
</organism>